<dbReference type="OrthoDB" id="5068804at2759"/>
<protein>
    <recommendedName>
        <fullName evidence="2">Azaphilone pigments biosynthesis cluster protein L N-terminal domain-containing protein</fullName>
    </recommendedName>
</protein>
<dbReference type="VEuPathDB" id="FungiDB:Z518_06108"/>
<evidence type="ECO:0000313" key="4">
    <source>
        <dbReference type="Proteomes" id="UP000053617"/>
    </source>
</evidence>
<dbReference type="Proteomes" id="UP000053617">
    <property type="component" value="Unassembled WGS sequence"/>
</dbReference>
<dbReference type="RefSeq" id="XP_013272372.1">
    <property type="nucleotide sequence ID" value="XM_013416918.1"/>
</dbReference>
<dbReference type="STRING" id="1442369.A0A0D2IPX1"/>
<dbReference type="EMBL" id="KN847478">
    <property type="protein sequence ID" value="KIX05236.1"/>
    <property type="molecule type" value="Genomic_DNA"/>
</dbReference>
<keyword evidence="4" id="KW-1185">Reference proteome</keyword>
<evidence type="ECO:0000256" key="1">
    <source>
        <dbReference type="SAM" id="MobiDB-lite"/>
    </source>
</evidence>
<dbReference type="HOGENOM" id="CLU_032923_1_0_1"/>
<sequence length="443" mass="48886">MAEPIGATSGLLALATFAFQSCITLYNTVRSFQSHLKRVRDLIEELEALSGVLGSLAETIGANADVELAALDLPLQRCGNACKEFEQEILKCSSRSNDNRTSFRDWAKLRYMGEDIDSFRRLLSGYKLTINIALTDASLRKSSVNAENLESYKELIKTASAELEAHLENIDAKLETIFEQTVTESDSDAAERRRIKEEQLSTQRCLQICAQLSDHISQIQLMPKSHGSSPELTDPNDFPELVTNGGLQECKNHLNLTAGKLERHMQDLMDRLVAKSKTVMTSEDDVADLARLREEWETTRQCMDICSKADSHLKESISIIDNYATGDAVQFMISTDGNIIHGKNRGLGWRTRQVGGHLSDVSLQQLSRDMTSVSIRNPGNEGGPPSRGDTPSVPNDGVENGPISDFRERYGRGFKLTSKSIPDVTASSTKSAESLSQKTPNPS</sequence>
<evidence type="ECO:0000259" key="2">
    <source>
        <dbReference type="Pfam" id="PF17111"/>
    </source>
</evidence>
<name>A0A0D2IPX1_9EURO</name>
<dbReference type="InterPro" id="IPR031348">
    <property type="entry name" value="PigL_N"/>
</dbReference>
<dbReference type="Pfam" id="PF17111">
    <property type="entry name" value="PigL_N"/>
    <property type="match status" value="1"/>
</dbReference>
<feature type="domain" description="Azaphilone pigments biosynthesis cluster protein L N-terminal" evidence="2">
    <location>
        <begin position="2"/>
        <end position="210"/>
    </location>
</feature>
<accession>A0A0D2IPX1</accession>
<reference evidence="3 4" key="1">
    <citation type="submission" date="2015-01" db="EMBL/GenBank/DDBJ databases">
        <title>The Genome Sequence of Rhinocladiella mackenzie CBS 650.93.</title>
        <authorList>
            <consortium name="The Broad Institute Genomics Platform"/>
            <person name="Cuomo C."/>
            <person name="de Hoog S."/>
            <person name="Gorbushina A."/>
            <person name="Stielow B."/>
            <person name="Teixiera M."/>
            <person name="Abouelleil A."/>
            <person name="Chapman S.B."/>
            <person name="Priest M."/>
            <person name="Young S.K."/>
            <person name="Wortman J."/>
            <person name="Nusbaum C."/>
            <person name="Birren B."/>
        </authorList>
    </citation>
    <scope>NUCLEOTIDE SEQUENCE [LARGE SCALE GENOMIC DNA]</scope>
    <source>
        <strain evidence="3 4">CBS 650.93</strain>
    </source>
</reference>
<proteinExistence type="predicted"/>
<evidence type="ECO:0000313" key="3">
    <source>
        <dbReference type="EMBL" id="KIX05236.1"/>
    </source>
</evidence>
<feature type="compositionally biased region" description="Polar residues" evidence="1">
    <location>
        <begin position="417"/>
        <end position="443"/>
    </location>
</feature>
<organism evidence="3 4">
    <name type="scientific">Rhinocladiella mackenziei CBS 650.93</name>
    <dbReference type="NCBI Taxonomy" id="1442369"/>
    <lineage>
        <taxon>Eukaryota</taxon>
        <taxon>Fungi</taxon>
        <taxon>Dikarya</taxon>
        <taxon>Ascomycota</taxon>
        <taxon>Pezizomycotina</taxon>
        <taxon>Eurotiomycetes</taxon>
        <taxon>Chaetothyriomycetidae</taxon>
        <taxon>Chaetothyriales</taxon>
        <taxon>Herpotrichiellaceae</taxon>
        <taxon>Rhinocladiella</taxon>
    </lineage>
</organism>
<gene>
    <name evidence="3" type="ORF">Z518_06108</name>
</gene>
<dbReference type="GeneID" id="25294179"/>
<dbReference type="AlphaFoldDB" id="A0A0D2IPX1"/>
<feature type="region of interest" description="Disordered" evidence="1">
    <location>
        <begin position="373"/>
        <end position="443"/>
    </location>
</feature>